<keyword evidence="3" id="KW-1185">Reference proteome</keyword>
<dbReference type="InterPro" id="IPR025489">
    <property type="entry name" value="DUF4381"/>
</dbReference>
<keyword evidence="1" id="KW-1133">Transmembrane helix</keyword>
<organism evidence="2 3">
    <name type="scientific">Marinomonas aquiplantarum</name>
    <dbReference type="NCBI Taxonomy" id="491951"/>
    <lineage>
        <taxon>Bacteria</taxon>
        <taxon>Pseudomonadati</taxon>
        <taxon>Pseudomonadota</taxon>
        <taxon>Gammaproteobacteria</taxon>
        <taxon>Oceanospirillales</taxon>
        <taxon>Oceanospirillaceae</taxon>
        <taxon>Marinomonas</taxon>
    </lineage>
</organism>
<feature type="transmembrane region" description="Helical" evidence="1">
    <location>
        <begin position="27"/>
        <end position="48"/>
    </location>
</feature>
<dbReference type="Pfam" id="PF14316">
    <property type="entry name" value="DUF4381"/>
    <property type="match status" value="1"/>
</dbReference>
<dbReference type="Proteomes" id="UP000252086">
    <property type="component" value="Unassembled WGS sequence"/>
</dbReference>
<keyword evidence="1" id="KW-0812">Transmembrane</keyword>
<gene>
    <name evidence="2" type="ORF">DFP76_10344</name>
</gene>
<name>A0A366D125_9GAMM</name>
<sequence>MTQASPVDLPNKGYLLPDAVAMWPPAWWTWLVLALLCALLISSLWWLLKRHKKRAYRREALIILKQQTNQDLTASHIILCHELIRRCLISSGKEQQAALSSRDLMAVLDQHMTKRHNFAQLGDAFILAPYQANIEVNAKEIEKMISTTRYWIRKHHA</sequence>
<protein>
    <submittedName>
        <fullName evidence="2">Uncharacterized protein DUF4381</fullName>
    </submittedName>
</protein>
<reference evidence="2 3" key="1">
    <citation type="submission" date="2018-06" db="EMBL/GenBank/DDBJ databases">
        <title>Genomic Encyclopedia of Type Strains, Phase III (KMG-III): the genomes of soil and plant-associated and newly described type strains.</title>
        <authorList>
            <person name="Whitman W."/>
        </authorList>
    </citation>
    <scope>NUCLEOTIDE SEQUENCE [LARGE SCALE GENOMIC DNA]</scope>
    <source>
        <strain evidence="2 3">CECT 7732</strain>
    </source>
</reference>
<proteinExistence type="predicted"/>
<dbReference type="RefSeq" id="WP_113873772.1">
    <property type="nucleotide sequence ID" value="NZ_QNRF01000003.1"/>
</dbReference>
<keyword evidence="1" id="KW-0472">Membrane</keyword>
<accession>A0A366D125</accession>
<evidence type="ECO:0000256" key="1">
    <source>
        <dbReference type="SAM" id="Phobius"/>
    </source>
</evidence>
<dbReference type="OrthoDB" id="6106351at2"/>
<dbReference type="EMBL" id="QNRF01000003">
    <property type="protein sequence ID" value="RBO83772.1"/>
    <property type="molecule type" value="Genomic_DNA"/>
</dbReference>
<evidence type="ECO:0000313" key="2">
    <source>
        <dbReference type="EMBL" id="RBO83772.1"/>
    </source>
</evidence>
<comment type="caution">
    <text evidence="2">The sequence shown here is derived from an EMBL/GenBank/DDBJ whole genome shotgun (WGS) entry which is preliminary data.</text>
</comment>
<dbReference type="AlphaFoldDB" id="A0A366D125"/>
<evidence type="ECO:0000313" key="3">
    <source>
        <dbReference type="Proteomes" id="UP000252086"/>
    </source>
</evidence>